<gene>
    <name evidence="3" type="primary">LOC113492518</name>
</gene>
<feature type="region of interest" description="Disordered" evidence="1">
    <location>
        <begin position="260"/>
        <end position="289"/>
    </location>
</feature>
<dbReference type="AlphaFoldDB" id="A0A7E5VBZ7"/>
<evidence type="ECO:0000313" key="2">
    <source>
        <dbReference type="Proteomes" id="UP000322000"/>
    </source>
</evidence>
<keyword evidence="2" id="KW-1185">Reference proteome</keyword>
<sequence length="309" mass="34765">MQKSETTWRKNSDWKARYSQLYSSRRVFQLVPTIVPKQSSQVEEPRRISFMSNDATPYTSLLMRMRANRRDSSIYGSDVNSPADLSTLLSQRSEFYDSNVNVRSGPSSEACVHGLSMRMTERSISRSRVSRVSTRRDMDIPSILAFQTTAAPAPTVLEIPGLKKVNQQQNEDVPRWSIRRSICPVCSQKWKDKTSINNVKYSGLKRNSSAELPSVIAPARLRASITAAYVPRPVLAAVDESKGIGRVMRNTGAAWQLTRARRFRSPKPQVPPPEATAPPSSTAPMARKDLDIRVNRFLRDEGMTKYLGT</sequence>
<dbReference type="GeneID" id="113492518"/>
<protein>
    <submittedName>
        <fullName evidence="3">Uncharacterized protein LOC113492518 isoform X3</fullName>
    </submittedName>
</protein>
<dbReference type="Proteomes" id="UP000322000">
    <property type="component" value="Chromosome 1"/>
</dbReference>
<evidence type="ECO:0000313" key="3">
    <source>
        <dbReference type="RefSeq" id="XP_026725819.1"/>
    </source>
</evidence>
<accession>A0A7E5VBZ7</accession>
<name>A0A7E5VBZ7_TRINI</name>
<reference evidence="3" key="1">
    <citation type="submission" date="2025-08" db="UniProtKB">
        <authorList>
            <consortium name="RefSeq"/>
        </authorList>
    </citation>
    <scope>IDENTIFICATION</scope>
</reference>
<evidence type="ECO:0000256" key="1">
    <source>
        <dbReference type="SAM" id="MobiDB-lite"/>
    </source>
</evidence>
<proteinExistence type="predicted"/>
<organism evidence="2 3">
    <name type="scientific">Trichoplusia ni</name>
    <name type="common">Cabbage looper</name>
    <dbReference type="NCBI Taxonomy" id="7111"/>
    <lineage>
        <taxon>Eukaryota</taxon>
        <taxon>Metazoa</taxon>
        <taxon>Ecdysozoa</taxon>
        <taxon>Arthropoda</taxon>
        <taxon>Hexapoda</taxon>
        <taxon>Insecta</taxon>
        <taxon>Pterygota</taxon>
        <taxon>Neoptera</taxon>
        <taxon>Endopterygota</taxon>
        <taxon>Lepidoptera</taxon>
        <taxon>Glossata</taxon>
        <taxon>Ditrysia</taxon>
        <taxon>Noctuoidea</taxon>
        <taxon>Noctuidae</taxon>
        <taxon>Plusiinae</taxon>
        <taxon>Trichoplusia</taxon>
    </lineage>
</organism>
<dbReference type="RefSeq" id="XP_026725819.1">
    <property type="nucleotide sequence ID" value="XM_026870018.1"/>
</dbReference>